<name>A0A9N9J6G0_9GLOM</name>
<sequence length="78" mass="8904">IKIIIKIVDETKKDIILNPSDIQPPSELLIFEPALNSLSLLKNSLEEIIANSQPHFHLGIHIYIDIEENNIALFIRHP</sequence>
<protein>
    <submittedName>
        <fullName evidence="1">5349_t:CDS:1</fullName>
    </submittedName>
</protein>
<evidence type="ECO:0000313" key="2">
    <source>
        <dbReference type="Proteomes" id="UP000789759"/>
    </source>
</evidence>
<gene>
    <name evidence="1" type="ORF">CPELLU_LOCUS15343</name>
</gene>
<organism evidence="1 2">
    <name type="scientific">Cetraspora pellucida</name>
    <dbReference type="NCBI Taxonomy" id="1433469"/>
    <lineage>
        <taxon>Eukaryota</taxon>
        <taxon>Fungi</taxon>
        <taxon>Fungi incertae sedis</taxon>
        <taxon>Mucoromycota</taxon>
        <taxon>Glomeromycotina</taxon>
        <taxon>Glomeromycetes</taxon>
        <taxon>Diversisporales</taxon>
        <taxon>Gigasporaceae</taxon>
        <taxon>Cetraspora</taxon>
    </lineage>
</organism>
<proteinExistence type="predicted"/>
<reference evidence="1" key="1">
    <citation type="submission" date="2021-06" db="EMBL/GenBank/DDBJ databases">
        <authorList>
            <person name="Kallberg Y."/>
            <person name="Tangrot J."/>
            <person name="Rosling A."/>
        </authorList>
    </citation>
    <scope>NUCLEOTIDE SEQUENCE</scope>
    <source>
        <strain evidence="1">FL966</strain>
    </source>
</reference>
<keyword evidence="2" id="KW-1185">Reference proteome</keyword>
<evidence type="ECO:0000313" key="1">
    <source>
        <dbReference type="EMBL" id="CAG8761690.1"/>
    </source>
</evidence>
<dbReference type="AlphaFoldDB" id="A0A9N9J6G0"/>
<dbReference type="EMBL" id="CAJVQA010020038">
    <property type="protein sequence ID" value="CAG8761690.1"/>
    <property type="molecule type" value="Genomic_DNA"/>
</dbReference>
<feature type="non-terminal residue" evidence="1">
    <location>
        <position position="1"/>
    </location>
</feature>
<accession>A0A9N9J6G0</accession>
<comment type="caution">
    <text evidence="1">The sequence shown here is derived from an EMBL/GenBank/DDBJ whole genome shotgun (WGS) entry which is preliminary data.</text>
</comment>
<dbReference type="Proteomes" id="UP000789759">
    <property type="component" value="Unassembled WGS sequence"/>
</dbReference>